<dbReference type="InterPro" id="IPR024791">
    <property type="entry name" value="Cyt_c/ubiquinol_Oxase_su3"/>
</dbReference>
<evidence type="ECO:0000256" key="6">
    <source>
        <dbReference type="ARBA" id="ARBA00023136"/>
    </source>
</evidence>
<evidence type="ECO:0000256" key="2">
    <source>
        <dbReference type="ARBA" id="ARBA00010581"/>
    </source>
</evidence>
<accession>A0ABW1EPQ8</accession>
<dbReference type="InterPro" id="IPR035973">
    <property type="entry name" value="Cyt_c_oxidase_su3-like_sf"/>
</dbReference>
<gene>
    <name evidence="11" type="ORF">ACFPT7_21650</name>
</gene>
<dbReference type="Gene3D" id="1.20.120.80">
    <property type="entry name" value="Cytochrome c oxidase, subunit III, four-helix bundle"/>
    <property type="match status" value="1"/>
</dbReference>
<keyword evidence="3" id="KW-1003">Cell membrane</keyword>
<comment type="similarity">
    <text evidence="2 7">Belongs to the cytochrome c oxidase subunit 3 family.</text>
</comment>
<protein>
    <submittedName>
        <fullName evidence="11">Heme-copper oxidase subunit III</fullName>
    </submittedName>
</protein>
<feature type="domain" description="Heme-copper oxidase subunit III family profile" evidence="10">
    <location>
        <begin position="56"/>
        <end position="254"/>
    </location>
</feature>
<dbReference type="Proteomes" id="UP001596091">
    <property type="component" value="Unassembled WGS sequence"/>
</dbReference>
<dbReference type="PROSITE" id="PS50253">
    <property type="entry name" value="COX3"/>
    <property type="match status" value="1"/>
</dbReference>
<dbReference type="PANTHER" id="PTHR11403:SF2">
    <property type="entry name" value="CYTOCHROME BO(3) UBIQUINOL OXIDASE SUBUNIT 3"/>
    <property type="match status" value="1"/>
</dbReference>
<evidence type="ECO:0000256" key="8">
    <source>
        <dbReference type="SAM" id="MobiDB-lite"/>
    </source>
</evidence>
<evidence type="ECO:0000256" key="9">
    <source>
        <dbReference type="SAM" id="Phobius"/>
    </source>
</evidence>
<comment type="subcellular location">
    <subcellularLocation>
        <location evidence="1 7">Cell membrane</location>
        <topology evidence="1 7">Multi-pass membrane protein</topology>
    </subcellularLocation>
</comment>
<dbReference type="PANTHER" id="PTHR11403">
    <property type="entry name" value="CYTOCHROME C OXIDASE SUBUNIT III"/>
    <property type="match status" value="1"/>
</dbReference>
<keyword evidence="6 9" id="KW-0472">Membrane</keyword>
<evidence type="ECO:0000256" key="3">
    <source>
        <dbReference type="ARBA" id="ARBA00022475"/>
    </source>
</evidence>
<comment type="caution">
    <text evidence="11">The sequence shown here is derived from an EMBL/GenBank/DDBJ whole genome shotgun (WGS) entry which is preliminary data.</text>
</comment>
<feature type="transmembrane region" description="Helical" evidence="9">
    <location>
        <begin position="149"/>
        <end position="170"/>
    </location>
</feature>
<feature type="transmembrane region" description="Helical" evidence="9">
    <location>
        <begin position="190"/>
        <end position="220"/>
    </location>
</feature>
<feature type="transmembrane region" description="Helical" evidence="9">
    <location>
        <begin position="232"/>
        <end position="253"/>
    </location>
</feature>
<evidence type="ECO:0000256" key="7">
    <source>
        <dbReference type="RuleBase" id="RU003376"/>
    </source>
</evidence>
<name>A0ABW1EPQ8_9BACT</name>
<evidence type="ECO:0000313" key="11">
    <source>
        <dbReference type="EMBL" id="MFC5864928.1"/>
    </source>
</evidence>
<organism evidence="11 12">
    <name type="scientific">Acidicapsa dinghuensis</name>
    <dbReference type="NCBI Taxonomy" id="2218256"/>
    <lineage>
        <taxon>Bacteria</taxon>
        <taxon>Pseudomonadati</taxon>
        <taxon>Acidobacteriota</taxon>
        <taxon>Terriglobia</taxon>
        <taxon>Terriglobales</taxon>
        <taxon>Acidobacteriaceae</taxon>
        <taxon>Acidicapsa</taxon>
    </lineage>
</organism>
<feature type="transmembrane region" description="Helical" evidence="9">
    <location>
        <begin position="101"/>
        <end position="121"/>
    </location>
</feature>
<evidence type="ECO:0000256" key="5">
    <source>
        <dbReference type="ARBA" id="ARBA00022989"/>
    </source>
</evidence>
<evidence type="ECO:0000259" key="10">
    <source>
        <dbReference type="PROSITE" id="PS50253"/>
    </source>
</evidence>
<keyword evidence="5 9" id="KW-1133">Transmembrane helix</keyword>
<dbReference type="EMBL" id="JBHSPH010000010">
    <property type="protein sequence ID" value="MFC5864928.1"/>
    <property type="molecule type" value="Genomic_DNA"/>
</dbReference>
<dbReference type="SUPFAM" id="SSF81452">
    <property type="entry name" value="Cytochrome c oxidase subunit III-like"/>
    <property type="match status" value="1"/>
</dbReference>
<dbReference type="Pfam" id="PF00510">
    <property type="entry name" value="COX3"/>
    <property type="match status" value="1"/>
</dbReference>
<keyword evidence="4 7" id="KW-0812">Transmembrane</keyword>
<dbReference type="RefSeq" id="WP_263332291.1">
    <property type="nucleotide sequence ID" value="NZ_JAGSYH010000001.1"/>
</dbReference>
<evidence type="ECO:0000256" key="4">
    <source>
        <dbReference type="ARBA" id="ARBA00022692"/>
    </source>
</evidence>
<evidence type="ECO:0000256" key="1">
    <source>
        <dbReference type="ARBA" id="ARBA00004651"/>
    </source>
</evidence>
<dbReference type="CDD" id="cd00386">
    <property type="entry name" value="Heme_Cu_Oxidase_III_like"/>
    <property type="match status" value="1"/>
</dbReference>
<sequence>MPTTFTRYPVETERKDPGIGGKPPVDRRPTGGGGSGDDDEWKRLGRSGPGERLKRVRFATFFILSGDMVFFLGLAVLFFAHQGTGHIDVRTQEFIGDWHPVQLPPILFLNTAVLVLSSLTIEIARRNIFRELDVVEEWLGLGRPALRRALPWLAVTLVLGLLFVAGQWTAWKQLTAQGFAFDHWATPAVYFFYLITGVHVVHLVFGILALTSALGGLALLRKVETRQIAIDCLSWYWHAMGIAWIGLFALLAMG</sequence>
<reference evidence="12" key="1">
    <citation type="journal article" date="2019" name="Int. J. Syst. Evol. Microbiol.">
        <title>The Global Catalogue of Microorganisms (GCM) 10K type strain sequencing project: providing services to taxonomists for standard genome sequencing and annotation.</title>
        <authorList>
            <consortium name="The Broad Institute Genomics Platform"/>
            <consortium name="The Broad Institute Genome Sequencing Center for Infectious Disease"/>
            <person name="Wu L."/>
            <person name="Ma J."/>
        </authorList>
    </citation>
    <scope>NUCLEOTIDE SEQUENCE [LARGE SCALE GENOMIC DNA]</scope>
    <source>
        <strain evidence="12">JCM 4087</strain>
    </source>
</reference>
<dbReference type="InterPro" id="IPR013833">
    <property type="entry name" value="Cyt_c_oxidase_su3_a-hlx"/>
</dbReference>
<feature type="transmembrane region" description="Helical" evidence="9">
    <location>
        <begin position="58"/>
        <end position="81"/>
    </location>
</feature>
<dbReference type="InterPro" id="IPR000298">
    <property type="entry name" value="Cyt_c_oxidase-like_su3"/>
</dbReference>
<proteinExistence type="inferred from homology"/>
<keyword evidence="12" id="KW-1185">Reference proteome</keyword>
<feature type="region of interest" description="Disordered" evidence="8">
    <location>
        <begin position="1"/>
        <end position="46"/>
    </location>
</feature>
<evidence type="ECO:0000313" key="12">
    <source>
        <dbReference type="Proteomes" id="UP001596091"/>
    </source>
</evidence>